<evidence type="ECO:0000259" key="4">
    <source>
        <dbReference type="Pfam" id="PF14432"/>
    </source>
</evidence>
<dbReference type="Pfam" id="PF20431">
    <property type="entry name" value="E_motif"/>
    <property type="match status" value="1"/>
</dbReference>
<comment type="similarity">
    <text evidence="1">Belongs to the PPR family. PCMP-H subfamily.</text>
</comment>
<comment type="caution">
    <text evidence="5">The sequence shown here is derived from an EMBL/GenBank/DDBJ whole genome shotgun (WGS) entry which is preliminary data.</text>
</comment>
<keyword evidence="2" id="KW-0677">Repeat</keyword>
<dbReference type="InterPro" id="IPR032867">
    <property type="entry name" value="DYW_dom"/>
</dbReference>
<dbReference type="Proteomes" id="UP001359559">
    <property type="component" value="Unassembled WGS sequence"/>
</dbReference>
<dbReference type="GO" id="GO:0008270">
    <property type="term" value="F:zinc ion binding"/>
    <property type="evidence" value="ECO:0007669"/>
    <property type="project" value="InterPro"/>
</dbReference>
<dbReference type="Gene3D" id="1.25.40.10">
    <property type="entry name" value="Tetratricopeptide repeat domain"/>
    <property type="match status" value="2"/>
</dbReference>
<evidence type="ECO:0000256" key="3">
    <source>
        <dbReference type="PROSITE-ProRule" id="PRU00708"/>
    </source>
</evidence>
<evidence type="ECO:0000256" key="1">
    <source>
        <dbReference type="ARBA" id="ARBA00006643"/>
    </source>
</evidence>
<feature type="repeat" description="PPR" evidence="3">
    <location>
        <begin position="153"/>
        <end position="187"/>
    </location>
</feature>
<dbReference type="Pfam" id="PF01535">
    <property type="entry name" value="PPR"/>
    <property type="match status" value="3"/>
</dbReference>
<feature type="repeat" description="PPR" evidence="3">
    <location>
        <begin position="256"/>
        <end position="290"/>
    </location>
</feature>
<name>A0AAN9KG10_CLITE</name>
<dbReference type="PANTHER" id="PTHR47926">
    <property type="entry name" value="PENTATRICOPEPTIDE REPEAT-CONTAINING PROTEIN"/>
    <property type="match status" value="1"/>
</dbReference>
<gene>
    <name evidence="5" type="ORF">RJT34_00649</name>
</gene>
<protein>
    <recommendedName>
        <fullName evidence="4">DYW domain-containing protein</fullName>
    </recommendedName>
</protein>
<dbReference type="PROSITE" id="PS51375">
    <property type="entry name" value="PPR"/>
    <property type="match status" value="2"/>
</dbReference>
<dbReference type="InterPro" id="IPR011990">
    <property type="entry name" value="TPR-like_helical_dom_sf"/>
</dbReference>
<evidence type="ECO:0000256" key="2">
    <source>
        <dbReference type="ARBA" id="ARBA00022737"/>
    </source>
</evidence>
<dbReference type="PANTHER" id="PTHR47926:SF507">
    <property type="entry name" value="DYW DOMAIN-CONTAINING PROTEIN"/>
    <property type="match status" value="1"/>
</dbReference>
<dbReference type="InterPro" id="IPR002885">
    <property type="entry name" value="PPR_rpt"/>
</dbReference>
<organism evidence="5 6">
    <name type="scientific">Clitoria ternatea</name>
    <name type="common">Butterfly pea</name>
    <dbReference type="NCBI Taxonomy" id="43366"/>
    <lineage>
        <taxon>Eukaryota</taxon>
        <taxon>Viridiplantae</taxon>
        <taxon>Streptophyta</taxon>
        <taxon>Embryophyta</taxon>
        <taxon>Tracheophyta</taxon>
        <taxon>Spermatophyta</taxon>
        <taxon>Magnoliopsida</taxon>
        <taxon>eudicotyledons</taxon>
        <taxon>Gunneridae</taxon>
        <taxon>Pentapetalae</taxon>
        <taxon>rosids</taxon>
        <taxon>fabids</taxon>
        <taxon>Fabales</taxon>
        <taxon>Fabaceae</taxon>
        <taxon>Papilionoideae</taxon>
        <taxon>50 kb inversion clade</taxon>
        <taxon>NPAAA clade</taxon>
        <taxon>indigoferoid/millettioid clade</taxon>
        <taxon>Phaseoleae</taxon>
        <taxon>Clitoria</taxon>
    </lineage>
</organism>
<proteinExistence type="inferred from homology"/>
<reference evidence="5 6" key="1">
    <citation type="submission" date="2024-01" db="EMBL/GenBank/DDBJ databases">
        <title>The genomes of 5 underutilized Papilionoideae crops provide insights into root nodulation and disease resistance.</title>
        <authorList>
            <person name="Yuan L."/>
        </authorList>
    </citation>
    <scope>NUCLEOTIDE SEQUENCE [LARGE SCALE GENOMIC DNA]</scope>
    <source>
        <strain evidence="5">LY-2023</strain>
        <tissue evidence="5">Leaf</tissue>
    </source>
</reference>
<dbReference type="EMBL" id="JAYKXN010000001">
    <property type="protein sequence ID" value="KAK7316875.1"/>
    <property type="molecule type" value="Genomic_DNA"/>
</dbReference>
<dbReference type="Pfam" id="PF14432">
    <property type="entry name" value="DYW_deaminase"/>
    <property type="match status" value="1"/>
</dbReference>
<dbReference type="Pfam" id="PF13041">
    <property type="entry name" value="PPR_2"/>
    <property type="match status" value="1"/>
</dbReference>
<keyword evidence="6" id="KW-1185">Reference proteome</keyword>
<dbReference type="GO" id="GO:0003729">
    <property type="term" value="F:mRNA binding"/>
    <property type="evidence" value="ECO:0007669"/>
    <property type="project" value="UniProtKB-ARBA"/>
</dbReference>
<evidence type="ECO:0000313" key="5">
    <source>
        <dbReference type="EMBL" id="KAK7316875.1"/>
    </source>
</evidence>
<dbReference type="NCBIfam" id="TIGR00756">
    <property type="entry name" value="PPR"/>
    <property type="match status" value="4"/>
</dbReference>
<dbReference type="GO" id="GO:0009451">
    <property type="term" value="P:RNA modification"/>
    <property type="evidence" value="ECO:0007669"/>
    <property type="project" value="InterPro"/>
</dbReference>
<accession>A0AAN9KG10</accession>
<dbReference type="InterPro" id="IPR046848">
    <property type="entry name" value="E_motif"/>
</dbReference>
<feature type="domain" description="DYW" evidence="4">
    <location>
        <begin position="471"/>
        <end position="563"/>
    </location>
</feature>
<sequence>MSRYHCSNNMQIAYKLHASLIKTGLSLRSLILQCAQPSSPPDTARYAASLLLRFPIPDPFLYNTLIRNVALHSPPLSLSLFTHMHRTSTPFDHFTFPLILKPSNFNPFHLHSLILKLGFHSNIFVQNALINSYGSSGSLHFSLKLFDEMPQRDLVSWSSLISSFAKNGLPIQALSLFQRMQLRDSSISPDGVLMLSVISAVSSLGALELGIWVHAFISRVGIGLSVPLGSALIDMYSRCGCIDRSVKVFDEMPHRNVVTWTALINGLAMHGRSLEALKIFYTMEGSGLKPDRLAFMGALVACSHGGLVEEGWRVYESMRNKYGVEPTLEHYGCMVDLLGRAGLVHEAFEFVEGMPIRPNSVIWRTLLGACVNHNHPVLAEKAKERINELDPHHSGDYVLLSNAYGGVGKWVEKEVVRSSMRESRIVKEPGLSLVHIDQVVHEFVSGDNSHPQWEEIAKFLGSVIGTVKLSGYIPSTSNVLHDIQEEEKEHFLGYHSEKLAVAFVLLYHRDRRTIRVIKNLRICYDCHDFMKHVSGIFDRDIIIRDRNRFHHFSKGLCSCQDFW</sequence>
<evidence type="ECO:0000313" key="6">
    <source>
        <dbReference type="Proteomes" id="UP001359559"/>
    </source>
</evidence>
<dbReference type="AlphaFoldDB" id="A0AAN9KG10"/>
<dbReference type="FunFam" id="1.25.40.10:FF:000690">
    <property type="entry name" value="Pentatricopeptide repeat-containing protein"/>
    <property type="match status" value="1"/>
</dbReference>
<dbReference type="InterPro" id="IPR046960">
    <property type="entry name" value="PPR_At4g14850-like_plant"/>
</dbReference>